<dbReference type="InterPro" id="IPR051606">
    <property type="entry name" value="Polyketide_Oxido-like"/>
</dbReference>
<accession>A0A9Q8ZNT8</accession>
<name>A0A9Q8ZNT8_9LACO</name>
<dbReference type="RefSeq" id="WP_252766356.1">
    <property type="nucleotide sequence ID" value="NZ_CP097119.1"/>
</dbReference>
<organism evidence="2 3">
    <name type="scientific">Fructilactobacillus cliffordii</name>
    <dbReference type="NCBI Taxonomy" id="2940299"/>
    <lineage>
        <taxon>Bacteria</taxon>
        <taxon>Bacillati</taxon>
        <taxon>Bacillota</taxon>
        <taxon>Bacilli</taxon>
        <taxon>Lactobacillales</taxon>
        <taxon>Lactobacillaceae</taxon>
        <taxon>Fructilactobacillus</taxon>
    </lineage>
</organism>
<dbReference type="Pfam" id="PF13460">
    <property type="entry name" value="NAD_binding_10"/>
    <property type="match status" value="1"/>
</dbReference>
<evidence type="ECO:0000313" key="3">
    <source>
        <dbReference type="Proteomes" id="UP001055911"/>
    </source>
</evidence>
<dbReference type="Gene3D" id="3.40.50.720">
    <property type="entry name" value="NAD(P)-binding Rossmann-like Domain"/>
    <property type="match status" value="1"/>
</dbReference>
<dbReference type="Proteomes" id="UP001055911">
    <property type="component" value="Chromosome"/>
</dbReference>
<feature type="domain" description="NAD(P)-binding" evidence="1">
    <location>
        <begin position="7"/>
        <end position="164"/>
    </location>
</feature>
<protein>
    <submittedName>
        <fullName evidence="2">NAD(P)H-binding protein</fullName>
    </submittedName>
</protein>
<keyword evidence="3" id="KW-1185">Reference proteome</keyword>
<dbReference type="PANTHER" id="PTHR43355">
    <property type="entry name" value="FLAVIN REDUCTASE (NADPH)"/>
    <property type="match status" value="1"/>
</dbReference>
<dbReference type="InterPro" id="IPR036291">
    <property type="entry name" value="NAD(P)-bd_dom_sf"/>
</dbReference>
<evidence type="ECO:0000313" key="2">
    <source>
        <dbReference type="EMBL" id="USS88839.1"/>
    </source>
</evidence>
<dbReference type="SUPFAM" id="SSF51735">
    <property type="entry name" value="NAD(P)-binding Rossmann-fold domains"/>
    <property type="match status" value="1"/>
</dbReference>
<reference evidence="2" key="1">
    <citation type="submission" date="2022-05" db="EMBL/GenBank/DDBJ databases">
        <authorList>
            <person name="Oliphant S.A."/>
            <person name="Watson-Haigh N.S."/>
            <person name="Sumby K.M."/>
            <person name="Gardner J.M."/>
            <person name="Jiranek V."/>
        </authorList>
    </citation>
    <scope>NUCLEOTIDE SEQUENCE</scope>
    <source>
        <strain evidence="2">KI4_B1</strain>
    </source>
</reference>
<dbReference type="InterPro" id="IPR016040">
    <property type="entry name" value="NAD(P)-bd_dom"/>
</dbReference>
<proteinExistence type="predicted"/>
<dbReference type="AlphaFoldDB" id="A0A9Q8ZNT8"/>
<gene>
    <name evidence="2" type="ORF">M3M40_04955</name>
</gene>
<sequence>MKIMIIGATGMTGKELVAAAIDNDLQVVANARNPQKLADLQTEFSGIKVLTKDAFALEPADFNDVDVIIDAFATTPDQAYLHVDLATKLIAMFRNSEKRLGFILGAGSLYTDQSQQRLAYDDIKEDETTKSWRAIPENQLYELEFLRNVKNVNWFGVSPGFNYVPGKKADHIIEGTDYLLFNDDHVSETTAQTMADSVIQEVLHPKYRQTRFTVING</sequence>
<evidence type="ECO:0000259" key="1">
    <source>
        <dbReference type="Pfam" id="PF13460"/>
    </source>
</evidence>
<dbReference type="EMBL" id="CP097119">
    <property type="protein sequence ID" value="USS88839.1"/>
    <property type="molecule type" value="Genomic_DNA"/>
</dbReference>
<dbReference type="PANTHER" id="PTHR43355:SF2">
    <property type="entry name" value="FLAVIN REDUCTASE (NADPH)"/>
    <property type="match status" value="1"/>
</dbReference>
<dbReference type="GO" id="GO:0016646">
    <property type="term" value="F:oxidoreductase activity, acting on the CH-NH group of donors, NAD or NADP as acceptor"/>
    <property type="evidence" value="ECO:0007669"/>
    <property type="project" value="TreeGrafter"/>
</dbReference>